<dbReference type="InterPro" id="IPR036291">
    <property type="entry name" value="NAD(P)-bd_dom_sf"/>
</dbReference>
<dbReference type="Gene3D" id="3.90.180.10">
    <property type="entry name" value="Medium-chain alcohol dehydrogenases, catalytic domain"/>
    <property type="match status" value="1"/>
</dbReference>
<keyword evidence="5" id="KW-1185">Reference proteome</keyword>
<accession>A0A975YE86</accession>
<dbReference type="GO" id="GO:0016651">
    <property type="term" value="F:oxidoreductase activity, acting on NAD(P)H"/>
    <property type="evidence" value="ECO:0007669"/>
    <property type="project" value="TreeGrafter"/>
</dbReference>
<organism evidence="4">
    <name type="scientific">Gymnodinialimonas phycosphaerae</name>
    <dbReference type="NCBI Taxonomy" id="2841589"/>
    <lineage>
        <taxon>Bacteria</taxon>
        <taxon>Pseudomonadati</taxon>
        <taxon>Pseudomonadota</taxon>
        <taxon>Alphaproteobacteria</taxon>
        <taxon>Rhodobacterales</taxon>
        <taxon>Paracoccaceae</taxon>
        <taxon>Gymnodinialimonas</taxon>
    </lineage>
</organism>
<dbReference type="SUPFAM" id="SSF50129">
    <property type="entry name" value="GroES-like"/>
    <property type="match status" value="1"/>
</dbReference>
<name>A0A975YE86_9RHOB</name>
<dbReference type="EMBL" id="JAIMBW010000001">
    <property type="protein sequence ID" value="MBY4893363.1"/>
    <property type="molecule type" value="Genomic_DNA"/>
</dbReference>
<dbReference type="RefSeq" id="WP_257893057.1">
    <property type="nucleotide sequence ID" value="NZ_JAIMBW010000001.1"/>
</dbReference>
<dbReference type="SUPFAM" id="SSF51735">
    <property type="entry name" value="NAD(P)-binding Rossmann-fold domains"/>
    <property type="match status" value="1"/>
</dbReference>
<proteinExistence type="predicted"/>
<dbReference type="AlphaFoldDB" id="A0A975YE86"/>
<dbReference type="Proteomes" id="UP000693972">
    <property type="component" value="Unassembled WGS sequence"/>
</dbReference>
<sequence>MDDLPDTMRALVLHGPGERLSLEDVPRPRPRAGEVLVRVAASPINPSDLAILNGEYGLRWDYPLIPGLEGAGVVVAAGSGLMGRIVMGKNVAFVGQNQGLWAEYAVVPASRVLPLPKTMGLGVGASSFVNPLTAMALVGEVRRAKQWSAISTAAGGALGAMIRRRAKEKGVKIINVVRKDAQVDALKAEGARFVLNETAPDFDAELAELCKDLRCRMAFDAVGGTLSFRIGQALRSGGQIIVYGGLSGAPVSIHSGTMIFKGLSVKGFWLSQWLARKSAPELLLMTRQVTKSLQSGFARTHVARHVPLELAADAPSAYASNMSGGKILISTGAYPLGL</sequence>
<protein>
    <submittedName>
        <fullName evidence="4">Zinc-binding dehydrogenase</fullName>
    </submittedName>
</protein>
<keyword evidence="1" id="KW-0521">NADP</keyword>
<evidence type="ECO:0000313" key="4">
    <source>
        <dbReference type="EMBL" id="QXL86093.1"/>
    </source>
</evidence>
<dbReference type="PANTHER" id="PTHR48106:SF18">
    <property type="entry name" value="QUINONE OXIDOREDUCTASE PIG3"/>
    <property type="match status" value="1"/>
</dbReference>
<evidence type="ECO:0000313" key="5">
    <source>
        <dbReference type="Proteomes" id="UP000693972"/>
    </source>
</evidence>
<feature type="domain" description="Enoyl reductase (ER)" evidence="3">
    <location>
        <begin position="15"/>
        <end position="329"/>
    </location>
</feature>
<dbReference type="PANTHER" id="PTHR48106">
    <property type="entry name" value="QUINONE OXIDOREDUCTASE PIG3-RELATED"/>
    <property type="match status" value="1"/>
</dbReference>
<dbReference type="InterPro" id="IPR011032">
    <property type="entry name" value="GroES-like_sf"/>
</dbReference>
<evidence type="ECO:0000256" key="1">
    <source>
        <dbReference type="ARBA" id="ARBA00022857"/>
    </source>
</evidence>
<dbReference type="GO" id="GO:0070402">
    <property type="term" value="F:NADPH binding"/>
    <property type="evidence" value="ECO:0007669"/>
    <property type="project" value="TreeGrafter"/>
</dbReference>
<gene>
    <name evidence="4" type="ORF">KUL25_11365</name>
</gene>
<reference evidence="4 5" key="1">
    <citation type="submission" date="2021-07" db="EMBL/GenBank/DDBJ databases">
        <title>Karlodiniumbacter phycospheric gen. nov., sp. nov., a phycosphere bacterium isolated from karlodinium veneficum.</title>
        <authorList>
            <person name="Peng Y."/>
            <person name="Jiang L."/>
            <person name="Lee J."/>
        </authorList>
    </citation>
    <scope>NUCLEOTIDE SEQUENCE</scope>
    <source>
        <strain evidence="4 5">N5</strain>
    </source>
</reference>
<dbReference type="Gene3D" id="3.40.50.720">
    <property type="entry name" value="NAD(P)-binding Rossmann-like Domain"/>
    <property type="match status" value="1"/>
</dbReference>
<dbReference type="InterPro" id="IPR020843">
    <property type="entry name" value="ER"/>
</dbReference>
<dbReference type="InterPro" id="IPR013154">
    <property type="entry name" value="ADH-like_N"/>
</dbReference>
<dbReference type="Pfam" id="PF00107">
    <property type="entry name" value="ADH_zinc_N"/>
    <property type="match status" value="1"/>
</dbReference>
<keyword evidence="2" id="KW-0560">Oxidoreductase</keyword>
<dbReference type="Pfam" id="PF08240">
    <property type="entry name" value="ADH_N"/>
    <property type="match status" value="1"/>
</dbReference>
<dbReference type="InterPro" id="IPR013149">
    <property type="entry name" value="ADH-like_C"/>
</dbReference>
<dbReference type="EMBL" id="CP078073">
    <property type="protein sequence ID" value="QXL86093.1"/>
    <property type="molecule type" value="Genomic_DNA"/>
</dbReference>
<evidence type="ECO:0000259" key="3">
    <source>
        <dbReference type="SMART" id="SM00829"/>
    </source>
</evidence>
<dbReference type="SMART" id="SM00829">
    <property type="entry name" value="PKS_ER"/>
    <property type="match status" value="1"/>
</dbReference>
<evidence type="ECO:0000256" key="2">
    <source>
        <dbReference type="ARBA" id="ARBA00023002"/>
    </source>
</evidence>